<sequence>MALSDLLFLQCYMLIHSYFSGTSDDGGERKGHHSISYLELSIFVSMACDGAYDDVAKNAVARRAEQSINLAMVRTRPKRTRMVARAFIVKSEYTDLPTLTQPLLFAPFFNGLPPSPHNAQAQSDDLPSTSGTSTAEMVSRFETLFLDSQDASLLLPNLERRPTRPEVLRVPEEKVVEMKPVNGSNCEILPDGTLTPLSSCESPLVLKSAVESVETMFQYRITRTHAFRYSIRRRRCRSKT</sequence>
<organism evidence="1 2">
    <name type="scientific">Pristionchus pacificus</name>
    <name type="common">Parasitic nematode worm</name>
    <dbReference type="NCBI Taxonomy" id="54126"/>
    <lineage>
        <taxon>Eukaryota</taxon>
        <taxon>Metazoa</taxon>
        <taxon>Ecdysozoa</taxon>
        <taxon>Nematoda</taxon>
        <taxon>Chromadorea</taxon>
        <taxon>Rhabditida</taxon>
        <taxon>Rhabditina</taxon>
        <taxon>Diplogasteromorpha</taxon>
        <taxon>Diplogasteroidea</taxon>
        <taxon>Neodiplogasteridae</taxon>
        <taxon>Pristionchus</taxon>
    </lineage>
</organism>
<protein>
    <submittedName>
        <fullName evidence="1">Uncharacterized protein</fullName>
    </submittedName>
</protein>
<gene>
    <name evidence="1" type="primary">WBGene00203950</name>
</gene>
<evidence type="ECO:0000313" key="2">
    <source>
        <dbReference type="Proteomes" id="UP000005239"/>
    </source>
</evidence>
<keyword evidence="2" id="KW-1185">Reference proteome</keyword>
<reference evidence="2" key="1">
    <citation type="journal article" date="2008" name="Nat. Genet.">
        <title>The Pristionchus pacificus genome provides a unique perspective on nematode lifestyle and parasitism.</title>
        <authorList>
            <person name="Dieterich C."/>
            <person name="Clifton S.W."/>
            <person name="Schuster L.N."/>
            <person name="Chinwalla A."/>
            <person name="Delehaunty K."/>
            <person name="Dinkelacker I."/>
            <person name="Fulton L."/>
            <person name="Fulton R."/>
            <person name="Godfrey J."/>
            <person name="Minx P."/>
            <person name="Mitreva M."/>
            <person name="Roeseler W."/>
            <person name="Tian H."/>
            <person name="Witte H."/>
            <person name="Yang S.P."/>
            <person name="Wilson R.K."/>
            <person name="Sommer R.J."/>
        </authorList>
    </citation>
    <scope>NUCLEOTIDE SEQUENCE [LARGE SCALE GENOMIC DNA]</scope>
    <source>
        <strain evidence="2">PS312</strain>
    </source>
</reference>
<reference evidence="1" key="2">
    <citation type="submission" date="2022-06" db="UniProtKB">
        <authorList>
            <consortium name="EnsemblMetazoa"/>
        </authorList>
    </citation>
    <scope>IDENTIFICATION</scope>
    <source>
        <strain evidence="1">PS312</strain>
    </source>
</reference>
<evidence type="ECO:0000313" key="1">
    <source>
        <dbReference type="EnsemblMetazoa" id="PPA31085.1"/>
    </source>
</evidence>
<dbReference type="Proteomes" id="UP000005239">
    <property type="component" value="Unassembled WGS sequence"/>
</dbReference>
<accession>A0A8R1YLR6</accession>
<dbReference type="AlphaFoldDB" id="A0A2A6D100"/>
<name>A0A2A6D100_PRIPA</name>
<accession>A0A2A6D100</accession>
<proteinExistence type="predicted"/>
<dbReference type="EnsemblMetazoa" id="PPA31085.1">
    <property type="protein sequence ID" value="PPA31085.1"/>
    <property type="gene ID" value="WBGene00203950"/>
</dbReference>